<dbReference type="EMBL" id="AK141242">
    <property type="protein sequence ID" value="BAE24611.1"/>
    <property type="molecule type" value="mRNA"/>
</dbReference>
<reference evidence="1" key="6">
    <citation type="submission" date="2004-03" db="EMBL/GenBank/DDBJ databases">
        <authorList>
            <person name="Arakawa T."/>
            <person name="Carninci P."/>
            <person name="Fukuda S."/>
            <person name="Hashizume W."/>
            <person name="Hayashida K."/>
            <person name="Hori F."/>
            <person name="Iida J."/>
            <person name="Imamura K."/>
            <person name="Imotani K."/>
            <person name="Itoh M."/>
            <person name="Kanagawa S."/>
            <person name="Kawai J."/>
            <person name="Kojima M."/>
            <person name="Konno H."/>
            <person name="Murata M."/>
            <person name="Nakamura M."/>
            <person name="Ninomiya N."/>
            <person name="Nishiyori H."/>
            <person name="Nomura K."/>
            <person name="Ohno M."/>
            <person name="Sakazume N."/>
            <person name="Sano H."/>
            <person name="Sasaki D."/>
            <person name="Shibata K."/>
            <person name="Shiraki T."/>
            <person name="Tagami M."/>
            <person name="Tagami Y."/>
            <person name="Waki K."/>
            <person name="Watahiki A."/>
            <person name="Muramatsu M."/>
            <person name="Hayashizaki Y."/>
        </authorList>
    </citation>
    <scope>NUCLEOTIDE SEQUENCE</scope>
    <source>
        <strain evidence="1">C57BL/6J</strain>
    </source>
</reference>
<reference evidence="1" key="2">
    <citation type="journal article" date="2000" name="Genome Res.">
        <title>Normalization and subtraction of cap-trapper-selected cDNAs to prepare full-length cDNA libraries for rapid discovery of new genes.</title>
        <authorList>
            <person name="Carninci P."/>
            <person name="Shibata Y."/>
            <person name="Hayatsu N."/>
            <person name="Sugahara Y."/>
            <person name="Shibata K."/>
            <person name="Itoh M."/>
            <person name="Konno H."/>
            <person name="Okazaki Y."/>
            <person name="Muramatsu M."/>
            <person name="Hayashizaki Y."/>
        </authorList>
    </citation>
    <scope>NUCLEOTIDE SEQUENCE</scope>
    <source>
        <strain evidence="1">C57BL/6J</strain>
    </source>
</reference>
<evidence type="ECO:0000313" key="1">
    <source>
        <dbReference type="EMBL" id="BAE24611.1"/>
    </source>
</evidence>
<dbReference type="AlphaFoldDB" id="Q3URS7"/>
<reference evidence="1" key="1">
    <citation type="journal article" date="1999" name="Methods Enzymol.">
        <title>High-efficiency full-length cDNA cloning.</title>
        <authorList>
            <person name="Carninci P."/>
            <person name="Hayashizaki Y."/>
        </authorList>
    </citation>
    <scope>NUCLEOTIDE SEQUENCE</scope>
    <source>
        <strain evidence="1">C57BL/6J</strain>
    </source>
</reference>
<gene>
    <name evidence="2" type="primary">Gm10856</name>
</gene>
<accession>Q3URS7</accession>
<dbReference type="MGI" id="MGI:3641730">
    <property type="gene designation" value="Gm10856"/>
</dbReference>
<reference evidence="1" key="3">
    <citation type="journal article" date="2000" name="Genome Res.">
        <title>RIKEN integrated sequence analysis (RISA) system--384-format sequencing pipeline with 384 multicapillary sequencer.</title>
        <authorList>
            <person name="Shibata K."/>
            <person name="Itoh M."/>
            <person name="Aizawa K."/>
            <person name="Nagaoka S."/>
            <person name="Sasaki N."/>
            <person name="Carninci P."/>
            <person name="Konno H."/>
            <person name="Akiyama J."/>
            <person name="Nishi K."/>
            <person name="Kitsunai T."/>
            <person name="Tashiro H."/>
            <person name="Itoh M."/>
            <person name="Sumi N."/>
            <person name="Ishii Y."/>
            <person name="Nakamura S."/>
            <person name="Hazama M."/>
            <person name="Nishine T."/>
            <person name="Harada A."/>
            <person name="Yamamoto R."/>
            <person name="Matsumoto H."/>
            <person name="Sakaguchi S."/>
            <person name="Ikegami T."/>
            <person name="Kashiwagi K."/>
            <person name="Fujiwake S."/>
            <person name="Inoue K."/>
            <person name="Togawa Y."/>
            <person name="Izawa M."/>
            <person name="Ohara E."/>
            <person name="Watahiki M."/>
            <person name="Yoneda Y."/>
            <person name="Ishikawa T."/>
            <person name="Ozawa K."/>
            <person name="Tanaka T."/>
            <person name="Matsuura S."/>
            <person name="Kawai J."/>
            <person name="Okazaki Y."/>
            <person name="Muramatsu M."/>
            <person name="Inoue Y."/>
            <person name="Kira A."/>
            <person name="Hayashizaki Y."/>
        </authorList>
    </citation>
    <scope>NUCLEOTIDE SEQUENCE</scope>
    <source>
        <strain evidence="1">C57BL/6J</strain>
    </source>
</reference>
<dbReference type="AGR" id="MGI:3641730"/>
<proteinExistence type="evidence at transcript level"/>
<reference evidence="1" key="4">
    <citation type="journal article" date="2001" name="Nature">
        <title>Functional annotation of a full-length mouse cDNA collection.</title>
        <authorList>
            <consortium name="The RIKEN Genome Exploration Research Group Phase II Team and the FANTOM Consortium"/>
        </authorList>
    </citation>
    <scope>NUCLEOTIDE SEQUENCE</scope>
    <source>
        <strain evidence="1">C57BL/6J</strain>
    </source>
</reference>
<reference evidence="1" key="8">
    <citation type="journal article" date="2005" name="Science">
        <title>Antisense Transcription in the Mammalian Transcriptome.</title>
        <authorList>
            <consortium name="RIKEN Genome Exploration Research Group and Genome Science Group (Genome Network Project Core Group) and the FANTOM Consortium"/>
        </authorList>
    </citation>
    <scope>NUCLEOTIDE SEQUENCE</scope>
    <source>
        <strain evidence="1">C57BL/6J</strain>
    </source>
</reference>
<name>Q3URS7_MOUSE</name>
<sequence>MRLTGTQVTNVSHRESKTVKLPQDHATIVCAAKEGLSMFRKPVLELFGNWPEYGHNWATDVGNTNLDRGTFWKWSSESFLSLKAFMVKKPKYELWGPFPVTHECLQDKPKLSLTSYPFPGYH</sequence>
<protein>
    <submittedName>
        <fullName evidence="1">Uncharacterized protein</fullName>
    </submittedName>
</protein>
<reference evidence="1" key="5">
    <citation type="journal article" date="2002" name="Nature">
        <title>Analysis of the mouse transcriptome based on functional annotation of 60,770 full-length cDNAs.</title>
        <authorList>
            <consortium name="The FANTOM Consortium and the RIKEN Genome Exploration Research Group Phase I and II Team"/>
        </authorList>
    </citation>
    <scope>NUCLEOTIDE SEQUENCE</scope>
    <source>
        <strain evidence="1">C57BL/6J</strain>
    </source>
</reference>
<organism evidence="1">
    <name type="scientific">Mus musculus</name>
    <name type="common">Mouse</name>
    <dbReference type="NCBI Taxonomy" id="10090"/>
    <lineage>
        <taxon>Eukaryota</taxon>
        <taxon>Metazoa</taxon>
        <taxon>Chordata</taxon>
        <taxon>Craniata</taxon>
        <taxon>Vertebrata</taxon>
        <taxon>Euteleostomi</taxon>
        <taxon>Mammalia</taxon>
        <taxon>Eutheria</taxon>
        <taxon>Euarchontoglires</taxon>
        <taxon>Glires</taxon>
        <taxon>Rodentia</taxon>
        <taxon>Myomorpha</taxon>
        <taxon>Muroidea</taxon>
        <taxon>Muridae</taxon>
        <taxon>Murinae</taxon>
        <taxon>Mus</taxon>
        <taxon>Mus</taxon>
    </lineage>
</organism>
<evidence type="ECO:0000313" key="2">
    <source>
        <dbReference type="MGI" id="MGI:3641730"/>
    </source>
</evidence>
<reference evidence="1" key="7">
    <citation type="journal article" date="2005" name="Science">
        <title>The Transcriptional Landscape of the Mammalian Genome.</title>
        <authorList>
            <consortium name="The FANTOM Consortium"/>
            <consortium name="Riken Genome Exploration Research Group and Genome Science Group (Genome Network Project Core Group)"/>
        </authorList>
    </citation>
    <scope>NUCLEOTIDE SEQUENCE</scope>
    <source>
        <strain evidence="1">C57BL/6J</strain>
    </source>
</reference>